<organism evidence="9 10">
    <name type="scientific">Saccharopolyspora erythraea</name>
    <name type="common">Streptomyces erythraeus</name>
    <dbReference type="NCBI Taxonomy" id="1836"/>
    <lineage>
        <taxon>Bacteria</taxon>
        <taxon>Bacillati</taxon>
        <taxon>Actinomycetota</taxon>
        <taxon>Actinomycetes</taxon>
        <taxon>Pseudonocardiales</taxon>
        <taxon>Pseudonocardiaceae</taxon>
        <taxon>Saccharopolyspora</taxon>
    </lineage>
</organism>
<dbReference type="Gene3D" id="1.20.1640.10">
    <property type="entry name" value="Multidrug efflux transporter AcrB transmembrane domain"/>
    <property type="match status" value="2"/>
</dbReference>
<feature type="transmembrane region" description="Helical" evidence="7">
    <location>
        <begin position="20"/>
        <end position="37"/>
    </location>
</feature>
<feature type="transmembrane region" description="Helical" evidence="7">
    <location>
        <begin position="556"/>
        <end position="575"/>
    </location>
</feature>
<gene>
    <name evidence="9" type="ORF">GCM10009533_61410</name>
</gene>
<evidence type="ECO:0000256" key="7">
    <source>
        <dbReference type="SAM" id="Phobius"/>
    </source>
</evidence>
<feature type="transmembrane region" description="Helical" evidence="7">
    <location>
        <begin position="192"/>
        <end position="213"/>
    </location>
</feature>
<comment type="subcellular location">
    <subcellularLocation>
        <location evidence="1">Cell membrane</location>
        <topology evidence="1">Multi-pass membrane protein</topology>
    </subcellularLocation>
</comment>
<feature type="transmembrane region" description="Helical" evidence="7">
    <location>
        <begin position="688"/>
        <end position="711"/>
    </location>
</feature>
<evidence type="ECO:0000313" key="9">
    <source>
        <dbReference type="EMBL" id="GAA0555255.1"/>
    </source>
</evidence>
<dbReference type="PANTHER" id="PTHR33406">
    <property type="entry name" value="MEMBRANE PROTEIN MJ1562-RELATED"/>
    <property type="match status" value="1"/>
</dbReference>
<evidence type="ECO:0000256" key="6">
    <source>
        <dbReference type="ARBA" id="ARBA00023136"/>
    </source>
</evidence>
<sequence>MAGGRSWANRYAAVVVRGRWLVLAGVAGLVYAVMSFLPPLGHGSGGLAGVVGTESEAISAQIEAVQRFRMPLLTRVAVVQHDPDGLNPYAQARVVLRALAVNKESLQGTTTSGVRLALPVINRPELGAGGGAATTAVTYLFTDPAADFGKQTEAAHQYASDIDRPGDHLVGVTGTAPLQAEQTTIVRNNVRWVEIGSVAVVALIVGVTFRSVLAPAVTLLTAAVTYLLTARVVGAGAELTGFSAPAQLEPVLVALSLGVATDYSIFFLAGMQRGLAHGDDRHTAARATTVEYLPIVLVAGATVAGGVLALVAAETTMFRAFGPGLAVTVLMALLISVTLVPALLAVLGRAVFWPLPPRPGGDGQDDDAGRMVRLLTRRWVAAFVAVAITALLVLAALPLRDLRESFSPMTSLPRDNPVRVAWQAAADGFGPGVLSPTEIILNRPGIASDAGPLSALQSEIGRQPGVARVLGPQDFTLPPQLRQEAGLFLAPDGGAARYLAVLDADPLGAEAVADLRRLEGRMPELLAASDLGGASVSYAGDTALGLSLVESTRPDVVRVAVVIALVDLLLLVLFLRAVVAPLYLLAASFLSLAAVLGLTTLFFEHATEEQGIVFFVPFAAGALLISLGSDYSIFSVGYVRAESRNRPMREALVVAIPRSRRAITAAGLALAASFGLVALVPLAQFRELAFALGVGVVLDVFVVRSWLVPALMTLEAGRKLEENAEKDH</sequence>
<name>A0ABP3NW98_SACER</name>
<dbReference type="Pfam" id="PF03176">
    <property type="entry name" value="MMPL"/>
    <property type="match status" value="2"/>
</dbReference>
<protein>
    <recommendedName>
        <fullName evidence="8">Membrane transport protein MMPL domain-containing protein</fullName>
    </recommendedName>
</protein>
<comment type="similarity">
    <text evidence="2">Belongs to the resistance-nodulation-cell division (RND) (TC 2.A.6) family. MmpL subfamily.</text>
</comment>
<feature type="transmembrane region" description="Helical" evidence="7">
    <location>
        <begin position="292"/>
        <end position="313"/>
    </location>
</feature>
<dbReference type="InterPro" id="IPR004869">
    <property type="entry name" value="MMPL_dom"/>
</dbReference>
<feature type="transmembrane region" description="Helical" evidence="7">
    <location>
        <begin position="615"/>
        <end position="641"/>
    </location>
</feature>
<evidence type="ECO:0000256" key="2">
    <source>
        <dbReference type="ARBA" id="ARBA00010157"/>
    </source>
</evidence>
<feature type="transmembrane region" description="Helical" evidence="7">
    <location>
        <begin position="662"/>
        <end position="682"/>
    </location>
</feature>
<reference evidence="10" key="1">
    <citation type="journal article" date="2019" name="Int. J. Syst. Evol. Microbiol.">
        <title>The Global Catalogue of Microorganisms (GCM) 10K type strain sequencing project: providing services to taxonomists for standard genome sequencing and annotation.</title>
        <authorList>
            <consortium name="The Broad Institute Genomics Platform"/>
            <consortium name="The Broad Institute Genome Sequencing Center for Infectious Disease"/>
            <person name="Wu L."/>
            <person name="Ma J."/>
        </authorList>
    </citation>
    <scope>NUCLEOTIDE SEQUENCE [LARGE SCALE GENOMIC DNA]</scope>
    <source>
        <strain evidence="10">JCM 10303</strain>
    </source>
</reference>
<dbReference type="Proteomes" id="UP001500729">
    <property type="component" value="Unassembled WGS sequence"/>
</dbReference>
<feature type="domain" description="Membrane transport protein MMPL" evidence="8">
    <location>
        <begin position="484"/>
        <end position="719"/>
    </location>
</feature>
<accession>A0ABP3NW98</accession>
<evidence type="ECO:0000256" key="1">
    <source>
        <dbReference type="ARBA" id="ARBA00004651"/>
    </source>
</evidence>
<keyword evidence="3" id="KW-1003">Cell membrane</keyword>
<evidence type="ECO:0000256" key="3">
    <source>
        <dbReference type="ARBA" id="ARBA00022475"/>
    </source>
</evidence>
<comment type="caution">
    <text evidence="9">The sequence shown here is derived from an EMBL/GenBank/DDBJ whole genome shotgun (WGS) entry which is preliminary data.</text>
</comment>
<evidence type="ECO:0000256" key="4">
    <source>
        <dbReference type="ARBA" id="ARBA00022692"/>
    </source>
</evidence>
<feature type="transmembrane region" description="Helical" evidence="7">
    <location>
        <begin position="379"/>
        <end position="399"/>
    </location>
</feature>
<keyword evidence="4 7" id="KW-0812">Transmembrane</keyword>
<dbReference type="InterPro" id="IPR050545">
    <property type="entry name" value="Mycobact_MmpL"/>
</dbReference>
<dbReference type="SUPFAM" id="SSF82866">
    <property type="entry name" value="Multidrug efflux transporter AcrB transmembrane domain"/>
    <property type="match status" value="2"/>
</dbReference>
<feature type="transmembrane region" description="Helical" evidence="7">
    <location>
        <begin position="582"/>
        <end position="603"/>
    </location>
</feature>
<feature type="transmembrane region" description="Helical" evidence="7">
    <location>
        <begin position="251"/>
        <end position="272"/>
    </location>
</feature>
<dbReference type="PANTHER" id="PTHR33406:SF6">
    <property type="entry name" value="MEMBRANE PROTEIN YDGH-RELATED"/>
    <property type="match status" value="1"/>
</dbReference>
<keyword evidence="5 7" id="KW-1133">Transmembrane helix</keyword>
<dbReference type="RefSeq" id="WP_009947235.1">
    <property type="nucleotide sequence ID" value="NZ_BAAAGS010000066.1"/>
</dbReference>
<feature type="transmembrane region" description="Helical" evidence="7">
    <location>
        <begin position="219"/>
        <end position="239"/>
    </location>
</feature>
<feature type="domain" description="Membrane transport protein MMPL" evidence="8">
    <location>
        <begin position="131"/>
        <end position="379"/>
    </location>
</feature>
<feature type="transmembrane region" description="Helical" evidence="7">
    <location>
        <begin position="325"/>
        <end position="347"/>
    </location>
</feature>
<evidence type="ECO:0000259" key="8">
    <source>
        <dbReference type="Pfam" id="PF03176"/>
    </source>
</evidence>
<evidence type="ECO:0000256" key="5">
    <source>
        <dbReference type="ARBA" id="ARBA00022989"/>
    </source>
</evidence>
<dbReference type="EMBL" id="BAAAGS010000066">
    <property type="protein sequence ID" value="GAA0555255.1"/>
    <property type="molecule type" value="Genomic_DNA"/>
</dbReference>
<proteinExistence type="inferred from homology"/>
<evidence type="ECO:0000313" key="10">
    <source>
        <dbReference type="Proteomes" id="UP001500729"/>
    </source>
</evidence>
<keyword evidence="6 7" id="KW-0472">Membrane</keyword>
<keyword evidence="10" id="KW-1185">Reference proteome</keyword>